<dbReference type="InterPro" id="IPR052341">
    <property type="entry name" value="LOG_family_nucleotidases"/>
</dbReference>
<dbReference type="GO" id="GO:0009691">
    <property type="term" value="P:cytokinin biosynthetic process"/>
    <property type="evidence" value="ECO:0007669"/>
    <property type="project" value="InterPro"/>
</dbReference>
<dbReference type="NCBIfam" id="TIGR00730">
    <property type="entry name" value="Rossman fold protein, TIGR00730 family"/>
    <property type="match status" value="1"/>
</dbReference>
<name>H9BWP4_9BACT</name>
<dbReference type="GO" id="GO:0016787">
    <property type="term" value="F:hydrolase activity"/>
    <property type="evidence" value="ECO:0007669"/>
    <property type="project" value="InterPro"/>
</dbReference>
<protein>
    <recommendedName>
        <fullName evidence="2">Decarboxylase family protein</fullName>
    </recommendedName>
</protein>
<reference evidence="1" key="1">
    <citation type="submission" date="2011-11" db="EMBL/GenBank/DDBJ databases">
        <title>Construction and analysis of a metagenome of deep-sea sediment.</title>
        <authorList>
            <person name="Huo Y.-Y."/>
            <person name="Cheng H."/>
            <person name="Wu M."/>
        </authorList>
    </citation>
    <scope>NUCLEOTIDE SEQUENCE</scope>
</reference>
<dbReference type="Gene3D" id="3.40.50.450">
    <property type="match status" value="1"/>
</dbReference>
<dbReference type="AlphaFoldDB" id="H9BWP4"/>
<organism evidence="1">
    <name type="scientific">uncultured bacterium W4-21b</name>
    <dbReference type="NCBI Taxonomy" id="1130993"/>
    <lineage>
        <taxon>Bacteria</taxon>
        <taxon>environmental samples</taxon>
    </lineage>
</organism>
<evidence type="ECO:0008006" key="2">
    <source>
        <dbReference type="Google" id="ProtNLM"/>
    </source>
</evidence>
<dbReference type="PANTHER" id="PTHR43393:SF2">
    <property type="entry name" value="CYTOKININ RIBOSIDE 5'-MONOPHOSPHATE PHOSPHORIBOHYDROLASE"/>
    <property type="match status" value="1"/>
</dbReference>
<proteinExistence type="predicted"/>
<dbReference type="GO" id="GO:0005829">
    <property type="term" value="C:cytosol"/>
    <property type="evidence" value="ECO:0007669"/>
    <property type="project" value="TreeGrafter"/>
</dbReference>
<dbReference type="InterPro" id="IPR031100">
    <property type="entry name" value="LOG_fam"/>
</dbReference>
<dbReference type="PANTHER" id="PTHR43393">
    <property type="entry name" value="CYTOKININ RIBOSIDE 5'-MONOPHOSPHATE PHOSPHORIBOHYDROLASE"/>
    <property type="match status" value="1"/>
</dbReference>
<evidence type="ECO:0000313" key="1">
    <source>
        <dbReference type="EMBL" id="AFD03216.1"/>
    </source>
</evidence>
<dbReference type="EMBL" id="JQ085818">
    <property type="protein sequence ID" value="AFD03216.1"/>
    <property type="molecule type" value="Genomic_DNA"/>
</dbReference>
<dbReference type="InterPro" id="IPR005269">
    <property type="entry name" value="LOG"/>
</dbReference>
<sequence>MATRKSRYLAGGKFDKIIEKIIRERGAEGDSVYLTHEIMTTALKLIDEKAGRGELKILNAALKELRYAFKIFSRYRDSRKISVFGSARCTKSSPEYRMAKKFSREIARKDFMVITGAASGIMEAANAGAGGTKSFGVNIRLPFEQEPNPYISDDEKLITFKYFFTRKLIFVKESDAIALFPGGFGTQDEAFEVLTLIQTGKSEPLPIVMLEQPGRPYWRPWLRFLKQQVLGGGYISEDDFHLFKITDSIEEAVTEITHFYENYHSIRFVGGSLVMRMKRVPEKMIRELNQKFGDLCTKRGQFEIVKPFPDEYDDNDVLGCARIGFPFNKQNFGRLRCMIDHINRY</sequence>
<dbReference type="SUPFAM" id="SSF102405">
    <property type="entry name" value="MCP/YpsA-like"/>
    <property type="match status" value="1"/>
</dbReference>
<dbReference type="Pfam" id="PF03641">
    <property type="entry name" value="Lysine_decarbox"/>
    <property type="match status" value="1"/>
</dbReference>
<accession>H9BWP4</accession>